<protein>
    <submittedName>
        <fullName evidence="8">Uncharacterized protein</fullName>
    </submittedName>
</protein>
<reference evidence="8 9" key="1">
    <citation type="submission" date="2020-04" db="EMBL/GenBank/DDBJ databases">
        <title>Plant Genome Project.</title>
        <authorList>
            <person name="Zhang R.-G."/>
        </authorList>
    </citation>
    <scope>NUCLEOTIDE SEQUENCE [LARGE SCALE GENOMIC DNA]</scope>
    <source>
        <strain evidence="8">YNK0</strain>
        <tissue evidence="8">Leaf</tissue>
    </source>
</reference>
<dbReference type="InterPro" id="IPR036259">
    <property type="entry name" value="MFS_trans_sf"/>
</dbReference>
<feature type="compositionally biased region" description="Gly residues" evidence="6">
    <location>
        <begin position="241"/>
        <end position="250"/>
    </location>
</feature>
<dbReference type="EMBL" id="JABCRI010000010">
    <property type="protein sequence ID" value="KAF8398667.1"/>
    <property type="molecule type" value="Genomic_DNA"/>
</dbReference>
<evidence type="ECO:0000256" key="7">
    <source>
        <dbReference type="SAM" id="Phobius"/>
    </source>
</evidence>
<keyword evidence="5 7" id="KW-0472">Membrane</keyword>
<evidence type="ECO:0000256" key="1">
    <source>
        <dbReference type="ARBA" id="ARBA00004141"/>
    </source>
</evidence>
<evidence type="ECO:0000256" key="5">
    <source>
        <dbReference type="ARBA" id="ARBA00023136"/>
    </source>
</evidence>
<dbReference type="InterPro" id="IPR000109">
    <property type="entry name" value="POT_fam"/>
</dbReference>
<dbReference type="Pfam" id="PF00854">
    <property type="entry name" value="PTR2"/>
    <property type="match status" value="1"/>
</dbReference>
<feature type="transmembrane region" description="Helical" evidence="7">
    <location>
        <begin position="191"/>
        <end position="211"/>
    </location>
</feature>
<organism evidence="8 9">
    <name type="scientific">Tetracentron sinense</name>
    <name type="common">Spur-leaf</name>
    <dbReference type="NCBI Taxonomy" id="13715"/>
    <lineage>
        <taxon>Eukaryota</taxon>
        <taxon>Viridiplantae</taxon>
        <taxon>Streptophyta</taxon>
        <taxon>Embryophyta</taxon>
        <taxon>Tracheophyta</taxon>
        <taxon>Spermatophyta</taxon>
        <taxon>Magnoliopsida</taxon>
        <taxon>Trochodendrales</taxon>
        <taxon>Trochodendraceae</taxon>
        <taxon>Tetracentron</taxon>
    </lineage>
</organism>
<dbReference type="AlphaFoldDB" id="A0A834Z2S8"/>
<evidence type="ECO:0000256" key="4">
    <source>
        <dbReference type="ARBA" id="ARBA00022989"/>
    </source>
</evidence>
<feature type="transmembrane region" description="Helical" evidence="7">
    <location>
        <begin position="37"/>
        <end position="60"/>
    </location>
</feature>
<gene>
    <name evidence="8" type="ORF">HHK36_014522</name>
</gene>
<sequence>MSKFIHLSPSRSANTVTNFMGTAFLGGFLSDDFFTTYHIYLISAIIEFVGLVPCITILLVDTTGSPLDGRGLYALHSINVPVTFLSESATYKNKIPTGSPLTTIFKVLGAATCNTCITSSPSNAITSMATSPPYQLKPMRKTMPEQRCQFQVQPKASGPPHLCLYHHAQLLPSPSNKRPATMNTKLGSLKVPPSSLPVIPVLFIIILAPVYNHVIIPFTRKVTKTETNWYRFGSLHCGHGSGSSGGGQAEEGGFSLKTTQFH</sequence>
<evidence type="ECO:0000256" key="2">
    <source>
        <dbReference type="ARBA" id="ARBA00005982"/>
    </source>
</evidence>
<dbReference type="GO" id="GO:0016020">
    <property type="term" value="C:membrane"/>
    <property type="evidence" value="ECO:0007669"/>
    <property type="project" value="UniProtKB-SubCell"/>
</dbReference>
<dbReference type="PANTHER" id="PTHR11654">
    <property type="entry name" value="OLIGOPEPTIDE TRANSPORTER-RELATED"/>
    <property type="match status" value="1"/>
</dbReference>
<proteinExistence type="inferred from homology"/>
<dbReference type="Gene3D" id="1.20.1250.20">
    <property type="entry name" value="MFS general substrate transporter like domains"/>
    <property type="match status" value="1"/>
</dbReference>
<comment type="subcellular location">
    <subcellularLocation>
        <location evidence="1">Membrane</location>
        <topology evidence="1">Multi-pass membrane protein</topology>
    </subcellularLocation>
</comment>
<evidence type="ECO:0000313" key="8">
    <source>
        <dbReference type="EMBL" id="KAF8398667.1"/>
    </source>
</evidence>
<evidence type="ECO:0000256" key="6">
    <source>
        <dbReference type="SAM" id="MobiDB-lite"/>
    </source>
</evidence>
<dbReference type="OrthoDB" id="786198at2759"/>
<comment type="caution">
    <text evidence="8">The sequence shown here is derived from an EMBL/GenBank/DDBJ whole genome shotgun (WGS) entry which is preliminary data.</text>
</comment>
<keyword evidence="3 7" id="KW-0812">Transmembrane</keyword>
<dbReference type="GO" id="GO:0022857">
    <property type="term" value="F:transmembrane transporter activity"/>
    <property type="evidence" value="ECO:0007669"/>
    <property type="project" value="InterPro"/>
</dbReference>
<name>A0A834Z2S8_TETSI</name>
<comment type="similarity">
    <text evidence="2">Belongs to the major facilitator superfamily. Proton-dependent oligopeptide transporter (POT/PTR) (TC 2.A.17) family.</text>
</comment>
<accession>A0A834Z2S8</accession>
<keyword evidence="9" id="KW-1185">Reference proteome</keyword>
<keyword evidence="4 7" id="KW-1133">Transmembrane helix</keyword>
<feature type="region of interest" description="Disordered" evidence="6">
    <location>
        <begin position="241"/>
        <end position="262"/>
    </location>
</feature>
<evidence type="ECO:0000313" key="9">
    <source>
        <dbReference type="Proteomes" id="UP000655225"/>
    </source>
</evidence>
<dbReference type="Proteomes" id="UP000655225">
    <property type="component" value="Unassembled WGS sequence"/>
</dbReference>
<evidence type="ECO:0000256" key="3">
    <source>
        <dbReference type="ARBA" id="ARBA00022692"/>
    </source>
</evidence>